<sequence>MVMRNFLGSGSSGVRKGVTVKWDLCCKPQDEGGLGLRRLKDAKFKMRTGESIQYHKNSTVGTGVRGAMTKLIPHPTWVIGDGSNVHCGGRTGVDKL</sequence>
<organism evidence="1 2">
    <name type="scientific">Coptis chinensis</name>
    <dbReference type="NCBI Taxonomy" id="261450"/>
    <lineage>
        <taxon>Eukaryota</taxon>
        <taxon>Viridiplantae</taxon>
        <taxon>Streptophyta</taxon>
        <taxon>Embryophyta</taxon>
        <taxon>Tracheophyta</taxon>
        <taxon>Spermatophyta</taxon>
        <taxon>Magnoliopsida</taxon>
        <taxon>Ranunculales</taxon>
        <taxon>Ranunculaceae</taxon>
        <taxon>Coptidoideae</taxon>
        <taxon>Coptis</taxon>
    </lineage>
</organism>
<name>A0A835IYZ8_9MAGN</name>
<protein>
    <submittedName>
        <fullName evidence="1">Uncharacterized protein</fullName>
    </submittedName>
</protein>
<dbReference type="Proteomes" id="UP000631114">
    <property type="component" value="Unassembled WGS sequence"/>
</dbReference>
<evidence type="ECO:0000313" key="1">
    <source>
        <dbReference type="EMBL" id="KAF9624842.1"/>
    </source>
</evidence>
<dbReference type="AlphaFoldDB" id="A0A835IYZ8"/>
<comment type="caution">
    <text evidence="1">The sequence shown here is derived from an EMBL/GenBank/DDBJ whole genome shotgun (WGS) entry which is preliminary data.</text>
</comment>
<proteinExistence type="predicted"/>
<evidence type="ECO:0000313" key="2">
    <source>
        <dbReference type="Proteomes" id="UP000631114"/>
    </source>
</evidence>
<gene>
    <name evidence="1" type="ORF">IFM89_015396</name>
</gene>
<keyword evidence="2" id="KW-1185">Reference proteome</keyword>
<reference evidence="1 2" key="1">
    <citation type="submission" date="2020-10" db="EMBL/GenBank/DDBJ databases">
        <title>The Coptis chinensis genome and diversification of protoberbering-type alkaloids.</title>
        <authorList>
            <person name="Wang B."/>
            <person name="Shu S."/>
            <person name="Song C."/>
            <person name="Liu Y."/>
        </authorList>
    </citation>
    <scope>NUCLEOTIDE SEQUENCE [LARGE SCALE GENOMIC DNA]</scope>
    <source>
        <strain evidence="1">HL-2020</strain>
        <tissue evidence="1">Leaf</tissue>
    </source>
</reference>
<dbReference type="OrthoDB" id="1938625at2759"/>
<dbReference type="EMBL" id="JADFTS010000001">
    <property type="protein sequence ID" value="KAF9624842.1"/>
    <property type="molecule type" value="Genomic_DNA"/>
</dbReference>
<accession>A0A835IYZ8</accession>